<dbReference type="GO" id="GO:0070682">
    <property type="term" value="P:proteasome regulatory particle assembly"/>
    <property type="evidence" value="ECO:0007669"/>
    <property type="project" value="InterPro"/>
</dbReference>
<protein>
    <recommendedName>
        <fullName evidence="3">Probable 26S proteasome regulatory subunit p27</fullName>
    </recommendedName>
</protein>
<dbReference type="InterPro" id="IPR041489">
    <property type="entry name" value="PDZ_6"/>
</dbReference>
<dbReference type="InterPro" id="IPR036034">
    <property type="entry name" value="PDZ_sf"/>
</dbReference>
<dbReference type="Proteomes" id="UP001201262">
    <property type="component" value="Unassembled WGS sequence"/>
</dbReference>
<feature type="region of interest" description="Disordered" evidence="4">
    <location>
        <begin position="1"/>
        <end position="22"/>
    </location>
</feature>
<dbReference type="GeneID" id="70250032"/>
<name>A0AAD4L266_9EURO</name>
<sequence length="241" mass="25937">MGLPMERNIHAPTVPSGPTTAGTGFKDLTKFSMVELMNEKEHIEAELSAYSSVLTSQGVTMDTTLTTFDGFPRDDIDVAQIRTTRARIVHLRNDHKEVMKYLEKGLHAHFEALQQAQNGTAVSGNSSTAQLPILNGLATSSATTTETPFAKVNSVASGSPADQAGLKAGDSIRSFGSVNWVNHEHLSKVGEVVQQNEGRALVVKIVRQNESGPGTRELSLSLIPRRNWGGRGLLGCHLVPL</sequence>
<keyword evidence="6" id="KW-0647">Proteasome</keyword>
<dbReference type="EMBL" id="JAJTJA010000002">
    <property type="protein sequence ID" value="KAH8703149.1"/>
    <property type="molecule type" value="Genomic_DNA"/>
</dbReference>
<dbReference type="RefSeq" id="XP_046076167.1">
    <property type="nucleotide sequence ID" value="XM_046219745.1"/>
</dbReference>
<dbReference type="PANTHER" id="PTHR12651:SF1">
    <property type="entry name" value="26S PROTEASOME NON-ATPASE REGULATORY SUBUNIT 9"/>
    <property type="match status" value="1"/>
</dbReference>
<accession>A0AAD4L266</accession>
<gene>
    <name evidence="6" type="ORF">BGW36DRAFT_422721</name>
</gene>
<dbReference type="SUPFAM" id="SSF50156">
    <property type="entry name" value="PDZ domain-like"/>
    <property type="match status" value="1"/>
</dbReference>
<dbReference type="SMART" id="SM00228">
    <property type="entry name" value="PDZ"/>
    <property type="match status" value="1"/>
</dbReference>
<dbReference type="PANTHER" id="PTHR12651">
    <property type="entry name" value="26S PROTEASOME NON-ATPASE REGULATORY SUBUNIT 9"/>
    <property type="match status" value="1"/>
</dbReference>
<keyword evidence="2" id="KW-0143">Chaperone</keyword>
<organism evidence="6 7">
    <name type="scientific">Talaromyces proteolyticus</name>
    <dbReference type="NCBI Taxonomy" id="1131652"/>
    <lineage>
        <taxon>Eukaryota</taxon>
        <taxon>Fungi</taxon>
        <taxon>Dikarya</taxon>
        <taxon>Ascomycota</taxon>
        <taxon>Pezizomycotina</taxon>
        <taxon>Eurotiomycetes</taxon>
        <taxon>Eurotiomycetidae</taxon>
        <taxon>Eurotiales</taxon>
        <taxon>Trichocomaceae</taxon>
        <taxon>Talaromyces</taxon>
        <taxon>Talaromyces sect. Bacilispori</taxon>
    </lineage>
</organism>
<proteinExistence type="inferred from homology"/>
<dbReference type="InterPro" id="IPR001478">
    <property type="entry name" value="PDZ"/>
</dbReference>
<dbReference type="GO" id="GO:0005634">
    <property type="term" value="C:nucleus"/>
    <property type="evidence" value="ECO:0007669"/>
    <property type="project" value="TreeGrafter"/>
</dbReference>
<dbReference type="Pfam" id="PF18265">
    <property type="entry name" value="Nas2_N"/>
    <property type="match status" value="1"/>
</dbReference>
<dbReference type="Gene3D" id="2.30.42.10">
    <property type="match status" value="1"/>
</dbReference>
<feature type="domain" description="PDZ" evidence="5">
    <location>
        <begin position="116"/>
        <end position="209"/>
    </location>
</feature>
<evidence type="ECO:0000313" key="7">
    <source>
        <dbReference type="Proteomes" id="UP001201262"/>
    </source>
</evidence>
<dbReference type="FunFam" id="2.30.42.10:FF:000107">
    <property type="entry name" value="26S proteasome non-ATPase regulatory subunit 9"/>
    <property type="match status" value="1"/>
</dbReference>
<comment type="caution">
    <text evidence="6">The sequence shown here is derived from an EMBL/GenBank/DDBJ whole genome shotgun (WGS) entry which is preliminary data.</text>
</comment>
<comment type="similarity">
    <text evidence="1">Belongs to the proteasome subunit p27 family.</text>
</comment>
<dbReference type="GO" id="GO:0000502">
    <property type="term" value="C:proteasome complex"/>
    <property type="evidence" value="ECO:0007669"/>
    <property type="project" value="UniProtKB-KW"/>
</dbReference>
<evidence type="ECO:0000256" key="2">
    <source>
        <dbReference type="ARBA" id="ARBA00023186"/>
    </source>
</evidence>
<evidence type="ECO:0000259" key="5">
    <source>
        <dbReference type="SMART" id="SM00228"/>
    </source>
</evidence>
<reference evidence="6" key="1">
    <citation type="submission" date="2021-12" db="EMBL/GenBank/DDBJ databases">
        <title>Convergent genome expansion in fungi linked to evolution of root-endophyte symbiosis.</title>
        <authorList>
            <consortium name="DOE Joint Genome Institute"/>
            <person name="Ke Y.-H."/>
            <person name="Bonito G."/>
            <person name="Liao H.-L."/>
            <person name="Looney B."/>
            <person name="Rojas-Flechas A."/>
            <person name="Nash J."/>
            <person name="Hameed K."/>
            <person name="Schadt C."/>
            <person name="Martin F."/>
            <person name="Crous P.W."/>
            <person name="Miettinen O."/>
            <person name="Magnuson J.K."/>
            <person name="Labbe J."/>
            <person name="Jacobson D."/>
            <person name="Doktycz M.J."/>
            <person name="Veneault-Fourrey C."/>
            <person name="Kuo A."/>
            <person name="Mondo S."/>
            <person name="Calhoun S."/>
            <person name="Riley R."/>
            <person name="Ohm R."/>
            <person name="LaButti K."/>
            <person name="Andreopoulos B."/>
            <person name="Pangilinan J."/>
            <person name="Nolan M."/>
            <person name="Tritt A."/>
            <person name="Clum A."/>
            <person name="Lipzen A."/>
            <person name="Daum C."/>
            <person name="Barry K."/>
            <person name="Grigoriev I.V."/>
            <person name="Vilgalys R."/>
        </authorList>
    </citation>
    <scope>NUCLEOTIDE SEQUENCE</scope>
    <source>
        <strain evidence="6">PMI_201</strain>
    </source>
</reference>
<evidence type="ECO:0000256" key="1">
    <source>
        <dbReference type="ARBA" id="ARBA00005256"/>
    </source>
</evidence>
<dbReference type="GO" id="GO:0005737">
    <property type="term" value="C:cytoplasm"/>
    <property type="evidence" value="ECO:0007669"/>
    <property type="project" value="TreeGrafter"/>
</dbReference>
<evidence type="ECO:0000256" key="4">
    <source>
        <dbReference type="SAM" id="MobiDB-lite"/>
    </source>
</evidence>
<keyword evidence="7" id="KW-1185">Reference proteome</keyword>
<dbReference type="Gene3D" id="6.10.140.1710">
    <property type="match status" value="1"/>
</dbReference>
<evidence type="ECO:0000313" key="6">
    <source>
        <dbReference type="EMBL" id="KAH8703149.1"/>
    </source>
</evidence>
<dbReference type="Pfam" id="PF17820">
    <property type="entry name" value="PDZ_6"/>
    <property type="match status" value="1"/>
</dbReference>
<evidence type="ECO:0000256" key="3">
    <source>
        <dbReference type="ARBA" id="ARBA00068021"/>
    </source>
</evidence>
<dbReference type="AlphaFoldDB" id="A0AAD4L266"/>
<dbReference type="InterPro" id="IPR040815">
    <property type="entry name" value="Nas2_N"/>
</dbReference>
<dbReference type="InterPro" id="IPR035269">
    <property type="entry name" value="PSMD9"/>
</dbReference>